<dbReference type="GO" id="GO:0000107">
    <property type="term" value="F:imidazoleglycerol-phosphate synthase activity"/>
    <property type="evidence" value="ECO:0007669"/>
    <property type="project" value="TreeGrafter"/>
</dbReference>
<evidence type="ECO:0000256" key="8">
    <source>
        <dbReference type="RuleBase" id="RU003657"/>
    </source>
</evidence>
<dbReference type="GO" id="GO:0000105">
    <property type="term" value="P:L-histidine biosynthetic process"/>
    <property type="evidence" value="ECO:0007669"/>
    <property type="project" value="UniProtKB-KW"/>
</dbReference>
<proteinExistence type="inferred from homology"/>
<comment type="caution">
    <text evidence="9">The sequence shown here is derived from an EMBL/GenBank/DDBJ whole genome shotgun (WGS) entry which is preliminary data.</text>
</comment>
<dbReference type="Gene3D" id="3.20.20.70">
    <property type="entry name" value="Aldolase class I"/>
    <property type="match status" value="1"/>
</dbReference>
<dbReference type="SUPFAM" id="SSF51366">
    <property type="entry name" value="Ribulose-phoshate binding barrel"/>
    <property type="match status" value="1"/>
</dbReference>
<evidence type="ECO:0000256" key="3">
    <source>
        <dbReference type="ARBA" id="ARBA00022605"/>
    </source>
</evidence>
<keyword evidence="4 8" id="KW-0368">Histidine biosynthesis</keyword>
<keyword evidence="3 8" id="KW-0028">Amino-acid biosynthesis</keyword>
<evidence type="ECO:0000256" key="6">
    <source>
        <dbReference type="ARBA" id="ARBA00031409"/>
    </source>
</evidence>
<comment type="pathway">
    <text evidence="5">Amino-acid biosynthesis.</text>
</comment>
<dbReference type="AlphaFoldDB" id="A0A2N3LB32"/>
<keyword evidence="10" id="KW-1185">Reference proteome</keyword>
<reference evidence="9 10" key="1">
    <citation type="submission" date="2017-09" db="EMBL/GenBank/DDBJ databases">
        <title>Biodiversity and function of Thalassospira species in the particle-attached aromatic-hydrocarbon-degrading consortia from the surface seawater of the China South Sea.</title>
        <authorList>
            <person name="Dong C."/>
            <person name="Lai Q."/>
            <person name="Shao Z."/>
        </authorList>
    </citation>
    <scope>NUCLEOTIDE SEQUENCE [LARGE SCALE GENOMIC DNA]</scope>
    <source>
        <strain evidence="9 10">139Z-12</strain>
    </source>
</reference>
<evidence type="ECO:0000256" key="7">
    <source>
        <dbReference type="ARBA" id="ARBA00032401"/>
    </source>
</evidence>
<gene>
    <name evidence="9" type="ORF">COO92_01320</name>
</gene>
<evidence type="ECO:0000256" key="4">
    <source>
        <dbReference type="ARBA" id="ARBA00023102"/>
    </source>
</evidence>
<dbReference type="InterPro" id="IPR050064">
    <property type="entry name" value="IGPS_HisA/HisF"/>
</dbReference>
<dbReference type="PANTHER" id="PTHR21235">
    <property type="entry name" value="IMIDAZOLE GLYCEROL PHOSPHATE SYNTHASE SUBUNIT HISF/H IGP SYNTHASE SUBUNIT HISF/H"/>
    <property type="match status" value="1"/>
</dbReference>
<name>A0A2N3LB32_9PROT</name>
<sequence>MLLKRLGGSILVRDGIAVQSFGFRRHLPVGSPEVSSEFLNRWGIDEICLLDISGNRTQRGPDIEMIRRVAAKAFVPLCYGGGVTSLDQVRQIIAAGADKVLIRSKFIESLFHEVVDSFGAQALVACIDYSSKKSDIASRDGSIVSRDEVLDYALRAEKFGVGELLIQSTDRDGLACGLDCDLIAEVSRRVQIPVIAMGGVGRSEHIAECLNMTEASAVVVGNILNHCEHSVMLIKKQLQRMGHDLRSSGRCKYELVPISTEDRLLKRSESYLDDLGFIKVDREVI</sequence>
<dbReference type="PANTHER" id="PTHR21235:SF2">
    <property type="entry name" value="IMIDAZOLE GLYCEROL PHOSPHATE SYNTHASE HISHF"/>
    <property type="match status" value="1"/>
</dbReference>
<dbReference type="RefSeq" id="WP_101299206.1">
    <property type="nucleotide sequence ID" value="NZ_NXGX01000001.1"/>
</dbReference>
<dbReference type="InterPro" id="IPR006062">
    <property type="entry name" value="His_biosynth"/>
</dbReference>
<dbReference type="EMBL" id="NXGX01000001">
    <property type="protein sequence ID" value="PKR60041.1"/>
    <property type="molecule type" value="Genomic_DNA"/>
</dbReference>
<accession>A0A2N3LB32</accession>
<organism evidence="9 10">
    <name type="scientific">Thalassospira lohafexi</name>
    <dbReference type="NCBI Taxonomy" id="744227"/>
    <lineage>
        <taxon>Bacteria</taxon>
        <taxon>Pseudomonadati</taxon>
        <taxon>Pseudomonadota</taxon>
        <taxon>Alphaproteobacteria</taxon>
        <taxon>Rhodospirillales</taxon>
        <taxon>Thalassospiraceae</taxon>
        <taxon>Thalassospira</taxon>
    </lineage>
</organism>
<evidence type="ECO:0000313" key="9">
    <source>
        <dbReference type="EMBL" id="PKR60041.1"/>
    </source>
</evidence>
<evidence type="ECO:0000256" key="1">
    <source>
        <dbReference type="ARBA" id="ARBA00009667"/>
    </source>
</evidence>
<comment type="similarity">
    <text evidence="1 8">Belongs to the HisA/HisF family.</text>
</comment>
<dbReference type="InterPro" id="IPR013785">
    <property type="entry name" value="Aldolase_TIM"/>
</dbReference>
<protein>
    <recommendedName>
        <fullName evidence="2">Imidazole glycerol phosphate synthase subunit HisF</fullName>
    </recommendedName>
    <alternativeName>
        <fullName evidence="6">IGP synthase subunit HisF</fullName>
    </alternativeName>
    <alternativeName>
        <fullName evidence="7">ImGP synthase subunit HisF</fullName>
    </alternativeName>
</protein>
<dbReference type="Proteomes" id="UP000233332">
    <property type="component" value="Unassembled WGS sequence"/>
</dbReference>
<evidence type="ECO:0000256" key="2">
    <source>
        <dbReference type="ARBA" id="ARBA00016318"/>
    </source>
</evidence>
<evidence type="ECO:0000256" key="5">
    <source>
        <dbReference type="ARBA" id="ARBA00029440"/>
    </source>
</evidence>
<dbReference type="Pfam" id="PF00977">
    <property type="entry name" value="His_biosynth"/>
    <property type="match status" value="1"/>
</dbReference>
<dbReference type="InterPro" id="IPR011060">
    <property type="entry name" value="RibuloseP-bd_barrel"/>
</dbReference>
<evidence type="ECO:0000313" key="10">
    <source>
        <dbReference type="Proteomes" id="UP000233332"/>
    </source>
</evidence>